<dbReference type="EnsemblMetazoa" id="CLYHEMT025944.1">
    <property type="protein sequence ID" value="CLYHEMP025944.1"/>
    <property type="gene ID" value="CLYHEMG025944"/>
</dbReference>
<accession>A0A7M5XNY8</accession>
<protein>
    <submittedName>
        <fullName evidence="2">Uncharacterized protein</fullName>
    </submittedName>
</protein>
<organism evidence="2 3">
    <name type="scientific">Clytia hemisphaerica</name>
    <dbReference type="NCBI Taxonomy" id="252671"/>
    <lineage>
        <taxon>Eukaryota</taxon>
        <taxon>Metazoa</taxon>
        <taxon>Cnidaria</taxon>
        <taxon>Hydrozoa</taxon>
        <taxon>Hydroidolina</taxon>
        <taxon>Leptothecata</taxon>
        <taxon>Obeliida</taxon>
        <taxon>Clytiidae</taxon>
        <taxon>Clytia</taxon>
    </lineage>
</organism>
<dbReference type="Proteomes" id="UP000594262">
    <property type="component" value="Unplaced"/>
</dbReference>
<evidence type="ECO:0000256" key="1">
    <source>
        <dbReference type="SAM" id="SignalP"/>
    </source>
</evidence>
<keyword evidence="3" id="KW-1185">Reference proteome</keyword>
<dbReference type="GeneID" id="136800017"/>
<feature type="chain" id="PRO_5029892655" evidence="1">
    <location>
        <begin position="18"/>
        <end position="294"/>
    </location>
</feature>
<dbReference type="RefSeq" id="XP_066912737.1">
    <property type="nucleotide sequence ID" value="XM_067056636.1"/>
</dbReference>
<feature type="signal peptide" evidence="1">
    <location>
        <begin position="1"/>
        <end position="17"/>
    </location>
</feature>
<keyword evidence="1" id="KW-0732">Signal</keyword>
<evidence type="ECO:0000313" key="2">
    <source>
        <dbReference type="EnsemblMetazoa" id="CLYHEMP025944.1"/>
    </source>
</evidence>
<proteinExistence type="predicted"/>
<sequence length="294" mass="33372">MKYAIFLCVLVAGAVLADEVPNDKCIDIYDECVKETGEGPVARFKCGLKYLKCRLGDEKVNIAELFDRENDKCTDVYDECVKATGKDPVSRFKCGIKYLECRFGGKIHFEGFEEILKSKIFDKENDKCIDIYDECVKETGEGPVARFKCGIKYLKCRLGGSLDIEELTSFLPNDKCIDIYDECVKKTGADPVSRFKCGIKYLECRLGRDTEGKDEIVVNCEKTKYTDCFKLSFGSMGKCLNEKVKCTEIMLKHQLKRKVFCMKKCKDDISECMQNEEKDICIETGATCLLECGE</sequence>
<reference evidence="2" key="1">
    <citation type="submission" date="2021-01" db="UniProtKB">
        <authorList>
            <consortium name="EnsemblMetazoa"/>
        </authorList>
    </citation>
    <scope>IDENTIFICATION</scope>
</reference>
<dbReference type="AlphaFoldDB" id="A0A7M5XNY8"/>
<evidence type="ECO:0000313" key="3">
    <source>
        <dbReference type="Proteomes" id="UP000594262"/>
    </source>
</evidence>
<name>A0A7M5XNY8_9CNID</name>